<evidence type="ECO:0000313" key="2">
    <source>
        <dbReference type="Proteomes" id="UP001141259"/>
    </source>
</evidence>
<evidence type="ECO:0000313" key="1">
    <source>
        <dbReference type="EMBL" id="MCS7478488.1"/>
    </source>
</evidence>
<dbReference type="InterPro" id="IPR034660">
    <property type="entry name" value="DinB/YfiT-like"/>
</dbReference>
<accession>A0A9X2VKT2</accession>
<reference evidence="1" key="1">
    <citation type="submission" date="2022-08" db="EMBL/GenBank/DDBJ databases">
        <authorList>
            <person name="Tistechok S."/>
            <person name="Samborskyy M."/>
            <person name="Roman I."/>
        </authorList>
    </citation>
    <scope>NUCLEOTIDE SEQUENCE</scope>
    <source>
        <strain evidence="1">DSM 103496</strain>
    </source>
</reference>
<proteinExistence type="predicted"/>
<protein>
    <submittedName>
        <fullName evidence="1">DinB family protein</fullName>
    </submittedName>
</protein>
<sequence>MDRDLRARLDVVLDEHRAALDACLDGLTEDEARRSLVPSRTTLLGLVKHATYVEKFYFDHSVTGRALQRLGVASTPDRSFVLTAEDTTASVRAAHRVACEESRRIAADLDLDQVVTGRGAQPVWSVYLRASRDLAQHCGHADILREQVLAARRRNP</sequence>
<gene>
    <name evidence="1" type="ORF">NZH93_16635</name>
</gene>
<dbReference type="InterPro" id="IPR007061">
    <property type="entry name" value="MST-like"/>
</dbReference>
<dbReference type="Proteomes" id="UP001141259">
    <property type="component" value="Unassembled WGS sequence"/>
</dbReference>
<comment type="caution">
    <text evidence="1">The sequence shown here is derived from an EMBL/GenBank/DDBJ whole genome shotgun (WGS) entry which is preliminary data.</text>
</comment>
<dbReference type="RefSeq" id="WP_259624265.1">
    <property type="nucleotide sequence ID" value="NZ_JANYMP010000007.1"/>
</dbReference>
<organism evidence="1 2">
    <name type="scientific">Umezawaea endophytica</name>
    <dbReference type="NCBI Taxonomy" id="1654476"/>
    <lineage>
        <taxon>Bacteria</taxon>
        <taxon>Bacillati</taxon>
        <taxon>Actinomycetota</taxon>
        <taxon>Actinomycetes</taxon>
        <taxon>Pseudonocardiales</taxon>
        <taxon>Pseudonocardiaceae</taxon>
        <taxon>Umezawaea</taxon>
    </lineage>
</organism>
<keyword evidence="2" id="KW-1185">Reference proteome</keyword>
<dbReference type="EMBL" id="JANYMP010000007">
    <property type="protein sequence ID" value="MCS7478488.1"/>
    <property type="molecule type" value="Genomic_DNA"/>
</dbReference>
<dbReference type="AlphaFoldDB" id="A0A9X2VKT2"/>
<name>A0A9X2VKT2_9PSEU</name>
<dbReference type="Gene3D" id="1.20.120.450">
    <property type="entry name" value="dinb family like domain"/>
    <property type="match status" value="1"/>
</dbReference>
<dbReference type="Pfam" id="PF04978">
    <property type="entry name" value="MST"/>
    <property type="match status" value="1"/>
</dbReference>
<dbReference type="SUPFAM" id="SSF109854">
    <property type="entry name" value="DinB/YfiT-like putative metalloenzymes"/>
    <property type="match status" value="1"/>
</dbReference>